<accession>A0A4P9Y703</accession>
<comment type="similarity">
    <text evidence="1">Belongs to the WD repeat EIPR1 family.</text>
</comment>
<evidence type="ECO:0000313" key="4">
    <source>
        <dbReference type="EMBL" id="RKP14877.1"/>
    </source>
</evidence>
<dbReference type="SMART" id="SM00320">
    <property type="entry name" value="WD40"/>
    <property type="match status" value="4"/>
</dbReference>
<dbReference type="InterPro" id="IPR015943">
    <property type="entry name" value="WD40/YVTN_repeat-like_dom_sf"/>
</dbReference>
<dbReference type="InterPro" id="IPR036322">
    <property type="entry name" value="WD40_repeat_dom_sf"/>
</dbReference>
<dbReference type="Gene3D" id="2.130.10.10">
    <property type="entry name" value="YVTN repeat-like/Quinoprotein amine dehydrogenase"/>
    <property type="match status" value="2"/>
</dbReference>
<sequence length="898" mass="98941">MTVGGPMSPIWQKSICLLNKGRGMLRFLGLVNSSHIQVPDKERFITSLACSDSFPFLAVGSMVAKSNLYLYHTGDTSVSPTLCGSYSKGGPIYSMAWSGRTLLTGSSEGTVQIYDIEATQLQEARTALGAVRSVGKLSHRLGKAVISPPGTHIQSTRVNQVDISPGQANQQIATIMGTSVHLWDLERTDAPIRSDKVAHEMNLALQWHPQSSYGLLAAAGLDRGITVLDPRKHGKPMVWKARQAHDGIVRDIAWHPYIPYWLLSAGDDGKVQMFDARHASKPLLSIHSHSGPVHSVNWSNAHCDILAAGGEDGRIKWWQLRPSKSQETGQREVISEPIMDTEWISGGRSEGEYPSASSASAAHIIPSTLHPEIYFSATALGSVSRWEPKPDLLSMVAMHRYGEEQNPQEHAVEAAVYQRDFTEAHLLLDDLIPKLESEQRAPEIKAFKDLLQPILPIPSSSWTFSHSDTTSRRGTATSSGKMSLEGIPPETWKEGGRGSKDDGNAQSHLRQGTFLPLFGFSVLLDVLPELVASTVKDTSRARTASPTPPTPALAPPAPEPVDPAVEFRSRVRNLVEVRAWEELLTLQRDILAALRQPPNSPGAWEGRLLRDIIKCLLGQQPEGALQLGQSAVDQMGDTGLPTPKDLSSTVHMLLYPTVFDPVDGHSITDESGRPEDVKAARKAERKLVLAEMEHLLSNPSRVGDMLELEILIQRIVRHEGEDVALEIADTCKDIPTVSAGALRLYMGSLLQLRKYDEYARLVLSLLNQYGVTSFGRWIRDQCVTVSGPKCQAYYEGLIRATSRDAQSVEAEEYRDAIALILRLLRVFRHEELVGWDGSRLQEHIGFLDELGIERKFAMVETENRESQAMAKTITSNGKGLDSLVNQCMAQLDRFLRAV</sequence>
<protein>
    <submittedName>
        <fullName evidence="4">WD40-repeat-containing domain protein</fullName>
    </submittedName>
</protein>
<evidence type="ECO:0000256" key="1">
    <source>
        <dbReference type="ARBA" id="ARBA00005672"/>
    </source>
</evidence>
<dbReference type="GO" id="GO:0016567">
    <property type="term" value="P:protein ubiquitination"/>
    <property type="evidence" value="ECO:0007669"/>
    <property type="project" value="TreeGrafter"/>
</dbReference>
<gene>
    <name evidence="4" type="ORF">BJ684DRAFT_14821</name>
</gene>
<evidence type="ECO:0000256" key="3">
    <source>
        <dbReference type="SAM" id="MobiDB-lite"/>
    </source>
</evidence>
<dbReference type="PANTHER" id="PTHR14205:SF15">
    <property type="entry name" value="EARP AND GARP COMPLEX-INTERACTING PROTEIN 1"/>
    <property type="match status" value="1"/>
</dbReference>
<evidence type="ECO:0000313" key="5">
    <source>
        <dbReference type="Proteomes" id="UP000267251"/>
    </source>
</evidence>
<keyword evidence="2" id="KW-0853">WD repeat</keyword>
<dbReference type="Proteomes" id="UP000267251">
    <property type="component" value="Unassembled WGS sequence"/>
</dbReference>
<feature type="compositionally biased region" description="Pro residues" evidence="3">
    <location>
        <begin position="546"/>
        <end position="560"/>
    </location>
</feature>
<dbReference type="EMBL" id="KZ987780">
    <property type="protein sequence ID" value="RKP14877.1"/>
    <property type="molecule type" value="Genomic_DNA"/>
</dbReference>
<dbReference type="OrthoDB" id="361494at2759"/>
<dbReference type="PANTHER" id="PTHR14205">
    <property type="entry name" value="WD-REPEAT PROTEIN"/>
    <property type="match status" value="1"/>
</dbReference>
<dbReference type="Pfam" id="PF00400">
    <property type="entry name" value="WD40"/>
    <property type="match status" value="2"/>
</dbReference>
<name>A0A4P9Y703_9FUNG</name>
<feature type="region of interest" description="Disordered" evidence="3">
    <location>
        <begin position="536"/>
        <end position="560"/>
    </location>
</feature>
<dbReference type="InterPro" id="IPR040323">
    <property type="entry name" value="EIPR1"/>
</dbReference>
<keyword evidence="5" id="KW-1185">Reference proteome</keyword>
<evidence type="ECO:0000256" key="2">
    <source>
        <dbReference type="PROSITE-ProRule" id="PRU00221"/>
    </source>
</evidence>
<dbReference type="InterPro" id="IPR001680">
    <property type="entry name" value="WD40_rpt"/>
</dbReference>
<feature type="compositionally biased region" description="Basic and acidic residues" evidence="3">
    <location>
        <begin position="491"/>
        <end position="503"/>
    </location>
</feature>
<reference evidence="5" key="1">
    <citation type="journal article" date="2018" name="Nat. Microbiol.">
        <title>Leveraging single-cell genomics to expand the fungal tree of life.</title>
        <authorList>
            <person name="Ahrendt S.R."/>
            <person name="Quandt C.A."/>
            <person name="Ciobanu D."/>
            <person name="Clum A."/>
            <person name="Salamov A."/>
            <person name="Andreopoulos B."/>
            <person name="Cheng J.F."/>
            <person name="Woyke T."/>
            <person name="Pelin A."/>
            <person name="Henrissat B."/>
            <person name="Reynolds N.K."/>
            <person name="Benny G.L."/>
            <person name="Smith M.E."/>
            <person name="James T.Y."/>
            <person name="Grigoriev I.V."/>
        </authorList>
    </citation>
    <scope>NUCLEOTIDE SEQUENCE [LARGE SCALE GENOMIC DNA]</scope>
</reference>
<organism evidence="4 5">
    <name type="scientific">Piptocephalis cylindrospora</name>
    <dbReference type="NCBI Taxonomy" id="1907219"/>
    <lineage>
        <taxon>Eukaryota</taxon>
        <taxon>Fungi</taxon>
        <taxon>Fungi incertae sedis</taxon>
        <taxon>Zoopagomycota</taxon>
        <taxon>Zoopagomycotina</taxon>
        <taxon>Zoopagomycetes</taxon>
        <taxon>Zoopagales</taxon>
        <taxon>Piptocephalidaceae</taxon>
        <taxon>Piptocephalis</taxon>
    </lineage>
</organism>
<feature type="repeat" description="WD" evidence="2">
    <location>
        <begin position="286"/>
        <end position="328"/>
    </location>
</feature>
<dbReference type="PROSITE" id="PS50294">
    <property type="entry name" value="WD_REPEATS_REGION"/>
    <property type="match status" value="1"/>
</dbReference>
<dbReference type="AlphaFoldDB" id="A0A4P9Y703"/>
<proteinExistence type="inferred from homology"/>
<dbReference type="SUPFAM" id="SSF50978">
    <property type="entry name" value="WD40 repeat-like"/>
    <property type="match status" value="1"/>
</dbReference>
<dbReference type="PROSITE" id="PS50082">
    <property type="entry name" value="WD_REPEATS_2"/>
    <property type="match status" value="1"/>
</dbReference>
<feature type="region of interest" description="Disordered" evidence="3">
    <location>
        <begin position="462"/>
        <end position="507"/>
    </location>
</feature>